<dbReference type="AlphaFoldDB" id="A0A921G1G7"/>
<name>A0A921G1G7_SPOPS</name>
<dbReference type="Proteomes" id="UP000698173">
    <property type="component" value="Unassembled WGS sequence"/>
</dbReference>
<protein>
    <recommendedName>
        <fullName evidence="3">BclB domain-containing protein</fullName>
    </recommendedName>
</protein>
<accession>A0A921G1G7</accession>
<gene>
    <name evidence="1" type="ORF">K8V56_14300</name>
</gene>
<dbReference type="NCBIfam" id="TIGR03721">
    <property type="entry name" value="exospore_TM"/>
    <property type="match status" value="1"/>
</dbReference>
<evidence type="ECO:0000313" key="1">
    <source>
        <dbReference type="EMBL" id="HJF32929.1"/>
    </source>
</evidence>
<comment type="caution">
    <text evidence="1">The sequence shown here is derived from an EMBL/GenBank/DDBJ whole genome shotgun (WGS) entry which is preliminary data.</text>
</comment>
<sequence>MYYNNSRNRGCGGCGGSGGCSQASCFCQPSNGSNVCRALGPFTAVDSACIIPPANTGSVIPFASGVVPVVLTTVLGGLVSTPAFVGFGTNILSPTVLGTTIDLSGLFNEAFSVPRAGTLTAISASFTLTAAVTLLGTTTITAQIFRAPAGSNTFTPTGVSVDLAPAVTGVLAVGTTVFGTSANFPPVPVAAGDRLLMVFSSTTSGLDLAGAITGTASAGLTIS</sequence>
<proteinExistence type="predicted"/>
<dbReference type="PROSITE" id="PS51257">
    <property type="entry name" value="PROKAR_LIPOPROTEIN"/>
    <property type="match status" value="1"/>
</dbReference>
<evidence type="ECO:0000313" key="2">
    <source>
        <dbReference type="Proteomes" id="UP000698173"/>
    </source>
</evidence>
<reference evidence="1" key="2">
    <citation type="submission" date="2021-09" db="EMBL/GenBank/DDBJ databases">
        <authorList>
            <person name="Gilroy R."/>
        </authorList>
    </citation>
    <scope>NUCLEOTIDE SEQUENCE</scope>
    <source>
        <strain evidence="1">CHK171-7178</strain>
    </source>
</reference>
<reference evidence="1" key="1">
    <citation type="journal article" date="2021" name="PeerJ">
        <title>Extensive microbial diversity within the chicken gut microbiome revealed by metagenomics and culture.</title>
        <authorList>
            <person name="Gilroy R."/>
            <person name="Ravi A."/>
            <person name="Getino M."/>
            <person name="Pursley I."/>
            <person name="Horton D.L."/>
            <person name="Alikhan N.F."/>
            <person name="Baker D."/>
            <person name="Gharbi K."/>
            <person name="Hall N."/>
            <person name="Watson M."/>
            <person name="Adriaenssens E.M."/>
            <person name="Foster-Nyarko E."/>
            <person name="Jarju S."/>
            <person name="Secka A."/>
            <person name="Antonio M."/>
            <person name="Oren A."/>
            <person name="Chaudhuri R.R."/>
            <person name="La Ragione R."/>
            <person name="Hildebrand F."/>
            <person name="Pallen M.J."/>
        </authorList>
    </citation>
    <scope>NUCLEOTIDE SEQUENCE</scope>
    <source>
        <strain evidence="1">CHK171-7178</strain>
    </source>
</reference>
<evidence type="ECO:0008006" key="3">
    <source>
        <dbReference type="Google" id="ProtNLM"/>
    </source>
</evidence>
<dbReference type="EMBL" id="DYWT01000227">
    <property type="protein sequence ID" value="HJF32929.1"/>
    <property type="molecule type" value="Genomic_DNA"/>
</dbReference>
<organism evidence="1 2">
    <name type="scientific">Sporosarcina psychrophila</name>
    <name type="common">Bacillus psychrophilus</name>
    <dbReference type="NCBI Taxonomy" id="1476"/>
    <lineage>
        <taxon>Bacteria</taxon>
        <taxon>Bacillati</taxon>
        <taxon>Bacillota</taxon>
        <taxon>Bacilli</taxon>
        <taxon>Bacillales</taxon>
        <taxon>Caryophanaceae</taxon>
        <taxon>Sporosarcina</taxon>
    </lineage>
</organism>
<dbReference type="InterPro" id="IPR021210">
    <property type="entry name" value="Exosporium_BclB"/>
</dbReference>